<reference evidence="2 3" key="2">
    <citation type="journal article" date="2022" name="Mol. Biol. Evol.">
        <title>Comparative Genomics Reveals Insights into the Divergent Evolution of Astigmatic Mites and Household Pest Adaptations.</title>
        <authorList>
            <person name="Xiong Q."/>
            <person name="Wan A.T."/>
            <person name="Liu X."/>
            <person name="Fung C.S."/>
            <person name="Xiao X."/>
            <person name="Malainual N."/>
            <person name="Hou J."/>
            <person name="Wang L."/>
            <person name="Wang M."/>
            <person name="Yang K.Y."/>
            <person name="Cui Y."/>
            <person name="Leung E.L."/>
            <person name="Nong W."/>
            <person name="Shin S.K."/>
            <person name="Au S.W."/>
            <person name="Jeong K.Y."/>
            <person name="Chew F.T."/>
            <person name="Hui J.H."/>
            <person name="Leung T.F."/>
            <person name="Tungtrongchitr A."/>
            <person name="Zhong N."/>
            <person name="Liu Z."/>
            <person name="Tsui S.K."/>
        </authorList>
    </citation>
    <scope>NUCLEOTIDE SEQUENCE [LARGE SCALE GENOMIC DNA]</scope>
    <source>
        <strain evidence="2">Derp</strain>
    </source>
</reference>
<feature type="region of interest" description="Disordered" evidence="1">
    <location>
        <begin position="1"/>
        <end position="24"/>
    </location>
</feature>
<gene>
    <name evidence="2" type="ORF">DERP_005737</name>
</gene>
<proteinExistence type="predicted"/>
<dbReference type="Proteomes" id="UP000887458">
    <property type="component" value="Unassembled WGS sequence"/>
</dbReference>
<name>A0ABQ8JA40_DERPT</name>
<accession>A0ABQ8JA40</accession>
<comment type="caution">
    <text evidence="2">The sequence shown here is derived from an EMBL/GenBank/DDBJ whole genome shotgun (WGS) entry which is preliminary data.</text>
</comment>
<reference evidence="2 3" key="1">
    <citation type="journal article" date="2018" name="J. Allergy Clin. Immunol.">
        <title>High-quality assembly of Dermatophagoides pteronyssinus genome and transcriptome reveals a wide range of novel allergens.</title>
        <authorList>
            <person name="Liu X.Y."/>
            <person name="Yang K.Y."/>
            <person name="Wang M.Q."/>
            <person name="Kwok J.S."/>
            <person name="Zeng X."/>
            <person name="Yang Z."/>
            <person name="Xiao X.J."/>
            <person name="Lau C.P."/>
            <person name="Li Y."/>
            <person name="Huang Z.M."/>
            <person name="Ba J.G."/>
            <person name="Yim A.K."/>
            <person name="Ouyang C.Y."/>
            <person name="Ngai S.M."/>
            <person name="Chan T.F."/>
            <person name="Leung E.L."/>
            <person name="Liu L."/>
            <person name="Liu Z.G."/>
            <person name="Tsui S.K."/>
        </authorList>
    </citation>
    <scope>NUCLEOTIDE SEQUENCE [LARGE SCALE GENOMIC DNA]</scope>
    <source>
        <strain evidence="2">Derp</strain>
    </source>
</reference>
<evidence type="ECO:0000313" key="3">
    <source>
        <dbReference type="Proteomes" id="UP000887458"/>
    </source>
</evidence>
<protein>
    <submittedName>
        <fullName evidence="2">Uncharacterized protein</fullName>
    </submittedName>
</protein>
<evidence type="ECO:0000256" key="1">
    <source>
        <dbReference type="SAM" id="MobiDB-lite"/>
    </source>
</evidence>
<sequence>MNFRNKKKKDEPNQKIHDDDNNNDNFASIIECLELMMGNGSMIYDDEQIDPNDARKNGRVKYLQKKNEMANKNFYRIKLN</sequence>
<feature type="compositionally biased region" description="Basic and acidic residues" evidence="1">
    <location>
        <begin position="8"/>
        <end position="20"/>
    </location>
</feature>
<keyword evidence="3" id="KW-1185">Reference proteome</keyword>
<organism evidence="2 3">
    <name type="scientific">Dermatophagoides pteronyssinus</name>
    <name type="common">European house dust mite</name>
    <dbReference type="NCBI Taxonomy" id="6956"/>
    <lineage>
        <taxon>Eukaryota</taxon>
        <taxon>Metazoa</taxon>
        <taxon>Ecdysozoa</taxon>
        <taxon>Arthropoda</taxon>
        <taxon>Chelicerata</taxon>
        <taxon>Arachnida</taxon>
        <taxon>Acari</taxon>
        <taxon>Acariformes</taxon>
        <taxon>Sarcoptiformes</taxon>
        <taxon>Astigmata</taxon>
        <taxon>Psoroptidia</taxon>
        <taxon>Analgoidea</taxon>
        <taxon>Pyroglyphidae</taxon>
        <taxon>Dermatophagoidinae</taxon>
        <taxon>Dermatophagoides</taxon>
    </lineage>
</organism>
<dbReference type="EMBL" id="NJHN03000060">
    <property type="protein sequence ID" value="KAH9419231.1"/>
    <property type="molecule type" value="Genomic_DNA"/>
</dbReference>
<evidence type="ECO:0000313" key="2">
    <source>
        <dbReference type="EMBL" id="KAH9419231.1"/>
    </source>
</evidence>